<accession>A0A559TEB1</accession>
<evidence type="ECO:0000313" key="2">
    <source>
        <dbReference type="Proteomes" id="UP000319824"/>
    </source>
</evidence>
<proteinExistence type="predicted"/>
<reference evidence="1 2" key="1">
    <citation type="submission" date="2019-06" db="EMBL/GenBank/DDBJ databases">
        <title>Pac Bio to generate improved reference genome sequences for organisms with transposon mutant libraries (support for FEBA project).</title>
        <authorList>
            <person name="Blow M."/>
        </authorList>
    </citation>
    <scope>NUCLEOTIDE SEQUENCE [LARGE SCALE GENOMIC DNA]</scope>
    <source>
        <strain evidence="1 2">USDA 1844</strain>
    </source>
</reference>
<comment type="caution">
    <text evidence="1">The sequence shown here is derived from an EMBL/GenBank/DDBJ whole genome shotgun (WGS) entry which is preliminary data.</text>
</comment>
<dbReference type="Proteomes" id="UP000319824">
    <property type="component" value="Unassembled WGS sequence"/>
</dbReference>
<dbReference type="EMBL" id="VISO01000002">
    <property type="protein sequence ID" value="TVZ72948.1"/>
    <property type="molecule type" value="Genomic_DNA"/>
</dbReference>
<evidence type="ECO:0000313" key="1">
    <source>
        <dbReference type="EMBL" id="TVZ72948.1"/>
    </source>
</evidence>
<protein>
    <submittedName>
        <fullName evidence="1">Uncharacterized protein</fullName>
    </submittedName>
</protein>
<sequence length="60" mass="6916">MYRNVEIVPVGAIKDKIDAEEEFHIDITEAIRFGLHLYLNVSVQLKATFTFKSGWFGTQQ</sequence>
<organism evidence="1 2">
    <name type="scientific">Rhizobium mongolense USDA 1844</name>
    <dbReference type="NCBI Taxonomy" id="1079460"/>
    <lineage>
        <taxon>Bacteria</taxon>
        <taxon>Pseudomonadati</taxon>
        <taxon>Pseudomonadota</taxon>
        <taxon>Alphaproteobacteria</taxon>
        <taxon>Hyphomicrobiales</taxon>
        <taxon>Rhizobiaceae</taxon>
        <taxon>Rhizobium/Agrobacterium group</taxon>
        <taxon>Rhizobium</taxon>
    </lineage>
</organism>
<dbReference type="AlphaFoldDB" id="A0A559TEB1"/>
<name>A0A559TEB1_9HYPH</name>
<gene>
    <name evidence="1" type="ORF">BCL32_1139</name>
</gene>